<proteinExistence type="inferred from homology"/>
<protein>
    <recommendedName>
        <fullName evidence="1">UPF0223 protein SLU01_22780</fullName>
    </recommendedName>
</protein>
<dbReference type="Pfam" id="PF05256">
    <property type="entry name" value="UPF0223"/>
    <property type="match status" value="1"/>
</dbReference>
<comment type="caution">
    <text evidence="2">The sequence shown here is derived from an EMBL/GenBank/DDBJ whole genome shotgun (WGS) entry which is preliminary data.</text>
</comment>
<dbReference type="EMBL" id="BJYL01000030">
    <property type="protein sequence ID" value="GEN83966.1"/>
    <property type="molecule type" value="Genomic_DNA"/>
</dbReference>
<dbReference type="Proteomes" id="UP000321901">
    <property type="component" value="Unassembled WGS sequence"/>
</dbReference>
<evidence type="ECO:0000313" key="2">
    <source>
        <dbReference type="EMBL" id="GEN83966.1"/>
    </source>
</evidence>
<keyword evidence="3" id="KW-1185">Reference proteome</keyword>
<dbReference type="PIRSF" id="PIRSF037260">
    <property type="entry name" value="UPF0223"/>
    <property type="match status" value="1"/>
</dbReference>
<comment type="similarity">
    <text evidence="1">Belongs to the UPF0223 family.</text>
</comment>
<accession>A0A511Z938</accession>
<name>A0A511Z938_9BACL</name>
<dbReference type="Gene3D" id="1.10.220.80">
    <property type="entry name" value="BH2638-like"/>
    <property type="match status" value="1"/>
</dbReference>
<evidence type="ECO:0000256" key="1">
    <source>
        <dbReference type="HAMAP-Rule" id="MF_01041"/>
    </source>
</evidence>
<dbReference type="InterPro" id="IPR007920">
    <property type="entry name" value="UPF0223"/>
</dbReference>
<dbReference type="NCBIfam" id="NF003353">
    <property type="entry name" value="PRK04387.1"/>
    <property type="match status" value="1"/>
</dbReference>
<gene>
    <name evidence="2" type="ORF">SLU01_22780</name>
</gene>
<dbReference type="HAMAP" id="MF_01041">
    <property type="entry name" value="UPF0223"/>
    <property type="match status" value="1"/>
</dbReference>
<dbReference type="SUPFAM" id="SSF158504">
    <property type="entry name" value="BH2638-like"/>
    <property type="match status" value="1"/>
</dbReference>
<dbReference type="InterPro" id="IPR023324">
    <property type="entry name" value="BH2638-like_sf"/>
</dbReference>
<sequence>MLEKMDYNYPLSHHWSTEEIIDVVAFFQAVEKAYEGEIKRENFMDAYRAFKKVVPSMAEEKTIFKEFEDVSGFNSYRVVKKGKEANAGDMISQK</sequence>
<dbReference type="AlphaFoldDB" id="A0A511Z938"/>
<evidence type="ECO:0000313" key="3">
    <source>
        <dbReference type="Proteomes" id="UP000321901"/>
    </source>
</evidence>
<reference evidence="2 3" key="1">
    <citation type="submission" date="2019-07" db="EMBL/GenBank/DDBJ databases">
        <title>Whole genome shotgun sequence of Sporosarcina luteola NBRC 105378.</title>
        <authorList>
            <person name="Hosoyama A."/>
            <person name="Uohara A."/>
            <person name="Ohji S."/>
            <person name="Ichikawa N."/>
        </authorList>
    </citation>
    <scope>NUCLEOTIDE SEQUENCE [LARGE SCALE GENOMIC DNA]</scope>
    <source>
        <strain evidence="2 3">NBRC 105378</strain>
    </source>
</reference>
<organism evidence="2 3">
    <name type="scientific">Sporosarcina luteola</name>
    <dbReference type="NCBI Taxonomy" id="582850"/>
    <lineage>
        <taxon>Bacteria</taxon>
        <taxon>Bacillati</taxon>
        <taxon>Bacillota</taxon>
        <taxon>Bacilli</taxon>
        <taxon>Bacillales</taxon>
        <taxon>Caryophanaceae</taxon>
        <taxon>Sporosarcina</taxon>
    </lineage>
</organism>